<dbReference type="EMBL" id="BGPR01106284">
    <property type="protein sequence ID" value="GBM75864.1"/>
    <property type="molecule type" value="Genomic_DNA"/>
</dbReference>
<evidence type="ECO:0000313" key="3">
    <source>
        <dbReference type="Proteomes" id="UP000499080"/>
    </source>
</evidence>
<protein>
    <submittedName>
        <fullName evidence="2">Uncharacterized protein</fullName>
    </submittedName>
</protein>
<keyword evidence="3" id="KW-1185">Reference proteome</keyword>
<organism evidence="2 3">
    <name type="scientific">Araneus ventricosus</name>
    <name type="common">Orbweaver spider</name>
    <name type="synonym">Epeira ventricosa</name>
    <dbReference type="NCBI Taxonomy" id="182803"/>
    <lineage>
        <taxon>Eukaryota</taxon>
        <taxon>Metazoa</taxon>
        <taxon>Ecdysozoa</taxon>
        <taxon>Arthropoda</taxon>
        <taxon>Chelicerata</taxon>
        <taxon>Arachnida</taxon>
        <taxon>Araneae</taxon>
        <taxon>Araneomorphae</taxon>
        <taxon>Entelegynae</taxon>
        <taxon>Araneoidea</taxon>
        <taxon>Araneidae</taxon>
        <taxon>Araneus</taxon>
    </lineage>
</organism>
<name>A0A4Y2IDY2_ARAVE</name>
<evidence type="ECO:0000256" key="1">
    <source>
        <dbReference type="SAM" id="MobiDB-lite"/>
    </source>
</evidence>
<sequence>MALPSPVTSENQAAENRKDDDAQLESNFRTDLVILNRGQITETSPDPQLHSKPPSNTSGRHFSSTDLTCVISAYKAVLLWNRVSSLEPSSTQAKTLPPNHLGPRFS</sequence>
<gene>
    <name evidence="2" type="ORF">AVEN_125106_1</name>
</gene>
<reference evidence="2 3" key="1">
    <citation type="journal article" date="2019" name="Sci. Rep.">
        <title>Orb-weaving spider Araneus ventricosus genome elucidates the spidroin gene catalogue.</title>
        <authorList>
            <person name="Kono N."/>
            <person name="Nakamura H."/>
            <person name="Ohtoshi R."/>
            <person name="Moran D.A.P."/>
            <person name="Shinohara A."/>
            <person name="Yoshida Y."/>
            <person name="Fujiwara M."/>
            <person name="Mori M."/>
            <person name="Tomita M."/>
            <person name="Arakawa K."/>
        </authorList>
    </citation>
    <scope>NUCLEOTIDE SEQUENCE [LARGE SCALE GENOMIC DNA]</scope>
</reference>
<dbReference type="AlphaFoldDB" id="A0A4Y2IDY2"/>
<feature type="compositionally biased region" description="Polar residues" evidence="1">
    <location>
        <begin position="1"/>
        <end position="14"/>
    </location>
</feature>
<proteinExistence type="predicted"/>
<evidence type="ECO:0000313" key="2">
    <source>
        <dbReference type="EMBL" id="GBM75864.1"/>
    </source>
</evidence>
<comment type="caution">
    <text evidence="2">The sequence shown here is derived from an EMBL/GenBank/DDBJ whole genome shotgun (WGS) entry which is preliminary data.</text>
</comment>
<accession>A0A4Y2IDY2</accession>
<dbReference type="Proteomes" id="UP000499080">
    <property type="component" value="Unassembled WGS sequence"/>
</dbReference>
<feature type="region of interest" description="Disordered" evidence="1">
    <location>
        <begin position="87"/>
        <end position="106"/>
    </location>
</feature>
<feature type="compositionally biased region" description="Polar residues" evidence="1">
    <location>
        <begin position="53"/>
        <end position="62"/>
    </location>
</feature>
<feature type="region of interest" description="Disordered" evidence="1">
    <location>
        <begin position="1"/>
        <end position="62"/>
    </location>
</feature>